<dbReference type="PANTHER" id="PTHR11941">
    <property type="entry name" value="ENOYL-COA HYDRATASE-RELATED"/>
    <property type="match status" value="1"/>
</dbReference>
<dbReference type="EMBL" id="CP013652">
    <property type="protein sequence ID" value="ALS22939.1"/>
    <property type="molecule type" value="Genomic_DNA"/>
</dbReference>
<dbReference type="STRING" id="162209.IJ22_25660"/>
<proteinExistence type="predicted"/>
<dbReference type="KEGG" id="pnp:IJ22_25660"/>
<dbReference type="InterPro" id="IPR029045">
    <property type="entry name" value="ClpP/crotonase-like_dom_sf"/>
</dbReference>
<name>A0A0U2IML8_9BACL</name>
<dbReference type="Pfam" id="PF00378">
    <property type="entry name" value="ECH_1"/>
    <property type="match status" value="1"/>
</dbReference>
<sequence length="256" mass="27862">MYVQIKSVADGIARISLSNPKMNVLSNQVKRELKDVFSRVSQDSNVRVIVFAAEGPHFCCGADMKEFPERIENKASGKAWDEGHLMLRSILNAPQPTIACIQGNALGGGAELAVAFDFRIFAENAQFGFPEVTRGVFPGNGGLERMIDIAGSGHAMKLMVTGSVIQAAEAKSMGMATEIVPAERLAEAVEELAQRLASLPAAAVQAAKRAVNRYLGSKHDFDAFGRGLFQQVHETDDVREGVNAFFEKRKPVFKHR</sequence>
<dbReference type="Proteomes" id="UP000061660">
    <property type="component" value="Chromosome"/>
</dbReference>
<dbReference type="CDD" id="cd06558">
    <property type="entry name" value="crotonase-like"/>
    <property type="match status" value="1"/>
</dbReference>
<dbReference type="AlphaFoldDB" id="A0A0U2IML8"/>
<gene>
    <name evidence="1" type="ORF">IJ22_25660</name>
</gene>
<dbReference type="OrthoDB" id="2832686at2"/>
<accession>A0A0U2IML8</accession>
<organism evidence="1 2">
    <name type="scientific">Paenibacillus naphthalenovorans</name>
    <dbReference type="NCBI Taxonomy" id="162209"/>
    <lineage>
        <taxon>Bacteria</taxon>
        <taxon>Bacillati</taxon>
        <taxon>Bacillota</taxon>
        <taxon>Bacilli</taxon>
        <taxon>Bacillales</taxon>
        <taxon>Paenibacillaceae</taxon>
        <taxon>Paenibacillus</taxon>
    </lineage>
</organism>
<dbReference type="Gene3D" id="3.90.226.10">
    <property type="entry name" value="2-enoyl-CoA Hydratase, Chain A, domain 1"/>
    <property type="match status" value="1"/>
</dbReference>
<dbReference type="GO" id="GO:0003824">
    <property type="term" value="F:catalytic activity"/>
    <property type="evidence" value="ECO:0007669"/>
    <property type="project" value="UniProtKB-ARBA"/>
</dbReference>
<protein>
    <submittedName>
        <fullName evidence="1">Putative enoyl-CoA hydratase echA8</fullName>
    </submittedName>
</protein>
<dbReference type="PANTHER" id="PTHR11941:SF54">
    <property type="entry name" value="ENOYL-COA HYDRATASE, MITOCHONDRIAL"/>
    <property type="match status" value="1"/>
</dbReference>
<evidence type="ECO:0000313" key="1">
    <source>
        <dbReference type="EMBL" id="ALS22939.1"/>
    </source>
</evidence>
<dbReference type="GO" id="GO:0006635">
    <property type="term" value="P:fatty acid beta-oxidation"/>
    <property type="evidence" value="ECO:0007669"/>
    <property type="project" value="TreeGrafter"/>
</dbReference>
<dbReference type="InterPro" id="IPR001753">
    <property type="entry name" value="Enoyl-CoA_hydra/iso"/>
</dbReference>
<evidence type="ECO:0000313" key="2">
    <source>
        <dbReference type="Proteomes" id="UP000061660"/>
    </source>
</evidence>
<dbReference type="RefSeq" id="WP_062409034.1">
    <property type="nucleotide sequence ID" value="NZ_CP013652.1"/>
</dbReference>
<reference evidence="2" key="1">
    <citation type="submission" date="2015-12" db="EMBL/GenBank/DDBJ databases">
        <title>Complete genome sequences of two moderately thermophilic Paenibacillus species.</title>
        <authorList>
            <person name="Butler R.III."/>
            <person name="Wang J."/>
            <person name="Stark B.C."/>
            <person name="Pombert J.-F."/>
        </authorList>
    </citation>
    <scope>NUCLEOTIDE SEQUENCE [LARGE SCALE GENOMIC DNA]</scope>
    <source>
        <strain evidence="2">32O-Y</strain>
    </source>
</reference>
<dbReference type="PATRIC" id="fig|162209.4.peg.2734"/>
<reference evidence="1 2" key="2">
    <citation type="journal article" date="2016" name="Genome Announc.">
        <title>Complete Genome Sequences of Two Interactive Moderate Thermophiles, Paenibacillus napthalenovorans 32O-Y and Paenibacillus sp. 32O-W.</title>
        <authorList>
            <person name="Butler R.R.III."/>
            <person name="Wang J."/>
            <person name="Stark B.C."/>
            <person name="Pombert J.F."/>
        </authorList>
    </citation>
    <scope>NUCLEOTIDE SEQUENCE [LARGE SCALE GENOMIC DNA]</scope>
    <source>
        <strain evidence="1 2">32O-Y</strain>
    </source>
</reference>
<dbReference type="SUPFAM" id="SSF52096">
    <property type="entry name" value="ClpP/crotonase"/>
    <property type="match status" value="1"/>
</dbReference>
<keyword evidence="2" id="KW-1185">Reference proteome</keyword>